<sequence>MLIVGDPWIEYSGLYSIKSIDDIKRTPPNSIVLLDNISDSIEVLKYTQREGVSTALRVDDIKSAIYAHLLSVKYIISPASIAKELQSIAQNYLFDSLIMVEISDSSEIESYAKMGIDGVILPAAIKTEEDYAK</sequence>
<accession>A0A1W1BEU7</accession>
<dbReference type="EMBL" id="FPHC01000024">
    <property type="protein sequence ID" value="SFV52033.1"/>
    <property type="molecule type" value="Genomic_DNA"/>
</dbReference>
<dbReference type="AlphaFoldDB" id="A0A1W1BEU7"/>
<gene>
    <name evidence="1" type="ORF">MNB_SV-6-1341</name>
</gene>
<organism evidence="1">
    <name type="scientific">hydrothermal vent metagenome</name>
    <dbReference type="NCBI Taxonomy" id="652676"/>
    <lineage>
        <taxon>unclassified sequences</taxon>
        <taxon>metagenomes</taxon>
        <taxon>ecological metagenomes</taxon>
    </lineage>
</organism>
<evidence type="ECO:0008006" key="2">
    <source>
        <dbReference type="Google" id="ProtNLM"/>
    </source>
</evidence>
<evidence type="ECO:0000313" key="1">
    <source>
        <dbReference type="EMBL" id="SFV52033.1"/>
    </source>
</evidence>
<protein>
    <recommendedName>
        <fullName evidence="2">Indole-3-glycerol-phosphate synthase</fullName>
    </recommendedName>
</protein>
<name>A0A1W1BEU7_9ZZZZ</name>
<proteinExistence type="predicted"/>
<reference evidence="1" key="1">
    <citation type="submission" date="2016-10" db="EMBL/GenBank/DDBJ databases">
        <authorList>
            <person name="de Groot N.N."/>
        </authorList>
    </citation>
    <scope>NUCLEOTIDE SEQUENCE</scope>
</reference>